<accession>A0ABY1I4T6</accession>
<dbReference type="EMBL" id="FQYL01000003">
    <property type="protein sequence ID" value="SHI60305.1"/>
    <property type="molecule type" value="Genomic_DNA"/>
</dbReference>
<dbReference type="Proteomes" id="UP000184390">
    <property type="component" value="Unassembled WGS sequence"/>
</dbReference>
<evidence type="ECO:0000259" key="5">
    <source>
        <dbReference type="PROSITE" id="PS50173"/>
    </source>
</evidence>
<dbReference type="InterPro" id="IPR043502">
    <property type="entry name" value="DNA/RNA_pol_sf"/>
</dbReference>
<evidence type="ECO:0000313" key="7">
    <source>
        <dbReference type="Proteomes" id="UP000184390"/>
    </source>
</evidence>
<dbReference type="Gene3D" id="3.30.70.270">
    <property type="match status" value="1"/>
</dbReference>
<evidence type="ECO:0000256" key="1">
    <source>
        <dbReference type="ARBA" id="ARBA00010945"/>
    </source>
</evidence>
<dbReference type="SUPFAM" id="SSF56672">
    <property type="entry name" value="DNA/RNA polymerases"/>
    <property type="match status" value="1"/>
</dbReference>
<feature type="region of interest" description="Disordered" evidence="4">
    <location>
        <begin position="426"/>
        <end position="466"/>
    </location>
</feature>
<reference evidence="6 7" key="1">
    <citation type="submission" date="2016-11" db="EMBL/GenBank/DDBJ databases">
        <authorList>
            <person name="Varghese N."/>
            <person name="Submissions S."/>
        </authorList>
    </citation>
    <scope>NUCLEOTIDE SEQUENCE [LARGE SCALE GENOMIC DNA]</scope>
    <source>
        <strain evidence="6 7">PA</strain>
    </source>
</reference>
<sequence>MSPPIAPSSSPAHAAPRLLAVWVPDWPVVALTLQGRDQPRTRRGAGEPPPDPATGPVAVIGARGVVAASPAARAAGVGVGMRLRLARSLCPGLAIIPPCPEREARAFEGVMEALGTVLADPSVMRPGLALSGARGPAAWAGGEEPLAEAIVEAVAQGVGVECQVGIADSLLGAVLAARRGIIVSPGATAAFLSPWPLESALTCLTSRAVGQEARAVIETLSRLGVHRLGELAGLPRRDIAARFGLAGERLHVLAGAEAHDAPRAARPRADLSVEKGFDPPIERADAAAFAARGLAERLSARLMGAGLGAGRLLIEAACEDGSELARSWMLDSFPDPAQTTDRVRWQIEGWLAGRSGRPPAAPLTLLRLTALDPVTAGAYQEGLWGSPGERGQRLARRAAERVESLLGAGGVLTPRLVPGRDPRSRVRLIGWDEPPPGPSSAGRPGGAARGGPPPWAGMLPEPSPATVPARRVPALLADAAGEEIGVDAQGALDGAPATIRIGEPGGPRSEWDGSDEVLAWAGPWAIDEGWWGPGAHRRAYLQVTRRCGPPLLLERSGRWWVDAVYD</sequence>
<proteinExistence type="inferred from homology"/>
<evidence type="ECO:0000256" key="2">
    <source>
        <dbReference type="ARBA" id="ARBA00022763"/>
    </source>
</evidence>
<comment type="similarity">
    <text evidence="1">Belongs to the DNA polymerase type-Y family.</text>
</comment>
<organism evidence="6 7">
    <name type="scientific">Actinomyces denticolens</name>
    <dbReference type="NCBI Taxonomy" id="52767"/>
    <lineage>
        <taxon>Bacteria</taxon>
        <taxon>Bacillati</taxon>
        <taxon>Actinomycetota</taxon>
        <taxon>Actinomycetes</taxon>
        <taxon>Actinomycetales</taxon>
        <taxon>Actinomycetaceae</taxon>
        <taxon>Actinomyces</taxon>
    </lineage>
</organism>
<dbReference type="Gene3D" id="3.40.1170.60">
    <property type="match status" value="1"/>
</dbReference>
<dbReference type="PANTHER" id="PTHR35369">
    <property type="entry name" value="BLR3025 PROTEIN-RELATED"/>
    <property type="match status" value="1"/>
</dbReference>
<feature type="domain" description="UmuC" evidence="5">
    <location>
        <begin position="43"/>
        <end position="178"/>
    </location>
</feature>
<comment type="caution">
    <text evidence="6">The sequence shown here is derived from an EMBL/GenBank/DDBJ whole genome shotgun (WGS) entry which is preliminary data.</text>
</comment>
<gene>
    <name evidence="6" type="ORF">SAMN05216246_103112</name>
</gene>
<dbReference type="InterPro" id="IPR001126">
    <property type="entry name" value="UmuC"/>
</dbReference>
<comment type="function">
    <text evidence="3">Poorly processive, error-prone DNA polymerase involved in untargeted mutagenesis. Copies undamaged DNA at stalled replication forks, which arise in vivo from mismatched or misaligned primer ends. These misaligned primers can be extended by PolIV. Exhibits no 3'-5' exonuclease (proofreading) activity. May be involved in translesional synthesis, in conjunction with the beta clamp from PolIII.</text>
</comment>
<evidence type="ECO:0000256" key="3">
    <source>
        <dbReference type="ARBA" id="ARBA00025589"/>
    </source>
</evidence>
<dbReference type="InterPro" id="IPR050356">
    <property type="entry name" value="SulA_CellDiv_inhibitor"/>
</dbReference>
<dbReference type="PANTHER" id="PTHR35369:SF2">
    <property type="entry name" value="BLR3025 PROTEIN"/>
    <property type="match status" value="1"/>
</dbReference>
<dbReference type="InterPro" id="IPR043128">
    <property type="entry name" value="Rev_trsase/Diguanyl_cyclase"/>
</dbReference>
<dbReference type="CDD" id="cd03468">
    <property type="entry name" value="PolY_like"/>
    <property type="match status" value="1"/>
</dbReference>
<dbReference type="RefSeq" id="WP_073451798.1">
    <property type="nucleotide sequence ID" value="NZ_FQYL01000003.1"/>
</dbReference>
<protein>
    <submittedName>
        <fullName evidence="6">Protein ImuB</fullName>
    </submittedName>
</protein>
<keyword evidence="2" id="KW-0227">DNA damage</keyword>
<evidence type="ECO:0000256" key="4">
    <source>
        <dbReference type="SAM" id="MobiDB-lite"/>
    </source>
</evidence>
<name>A0ABY1I4T6_9ACTO</name>
<keyword evidence="7" id="KW-1185">Reference proteome</keyword>
<evidence type="ECO:0000313" key="6">
    <source>
        <dbReference type="EMBL" id="SHI60305.1"/>
    </source>
</evidence>
<dbReference type="Pfam" id="PF00817">
    <property type="entry name" value="IMS"/>
    <property type="match status" value="1"/>
</dbReference>
<feature type="compositionally biased region" description="Pro residues" evidence="4">
    <location>
        <begin position="451"/>
        <end position="465"/>
    </location>
</feature>
<feature type="region of interest" description="Disordered" evidence="4">
    <location>
        <begin position="33"/>
        <end position="56"/>
    </location>
</feature>
<dbReference type="PROSITE" id="PS50173">
    <property type="entry name" value="UMUC"/>
    <property type="match status" value="1"/>
</dbReference>